<keyword evidence="2" id="KW-1185">Reference proteome</keyword>
<dbReference type="EMBL" id="CM001403">
    <property type="protein sequence ID" value="EHQ28497.1"/>
    <property type="molecule type" value="Genomic_DNA"/>
</dbReference>
<organism evidence="1 2">
    <name type="scientific">Mucilaginibacter paludis DSM 18603</name>
    <dbReference type="NCBI Taxonomy" id="714943"/>
    <lineage>
        <taxon>Bacteria</taxon>
        <taxon>Pseudomonadati</taxon>
        <taxon>Bacteroidota</taxon>
        <taxon>Sphingobacteriia</taxon>
        <taxon>Sphingobacteriales</taxon>
        <taxon>Sphingobacteriaceae</taxon>
        <taxon>Mucilaginibacter</taxon>
    </lineage>
</organism>
<dbReference type="HOGENOM" id="CLU_3063592_0_0_10"/>
<accession>H1Y2V2</accession>
<gene>
    <name evidence="1" type="ORF">Mucpa_4407</name>
</gene>
<dbReference type="Proteomes" id="UP000002774">
    <property type="component" value="Chromosome"/>
</dbReference>
<reference evidence="1" key="1">
    <citation type="submission" date="2011-09" db="EMBL/GenBank/DDBJ databases">
        <title>The permanent draft genome of Mucilaginibacter paludis DSM 18603.</title>
        <authorList>
            <consortium name="US DOE Joint Genome Institute (JGI-PGF)"/>
            <person name="Lucas S."/>
            <person name="Han J."/>
            <person name="Lapidus A."/>
            <person name="Bruce D."/>
            <person name="Goodwin L."/>
            <person name="Pitluck S."/>
            <person name="Peters L."/>
            <person name="Kyrpides N."/>
            <person name="Mavromatis K."/>
            <person name="Ivanova N."/>
            <person name="Mikhailova N."/>
            <person name="Held B."/>
            <person name="Detter J.C."/>
            <person name="Tapia R."/>
            <person name="Han C."/>
            <person name="Land M."/>
            <person name="Hauser L."/>
            <person name="Markowitz V."/>
            <person name="Cheng J.-F."/>
            <person name="Hugenholtz P."/>
            <person name="Woyke T."/>
            <person name="Wu D."/>
            <person name="Tindall B."/>
            <person name="Brambilla E."/>
            <person name="Klenk H.-P."/>
            <person name="Eisen J.A."/>
        </authorList>
    </citation>
    <scope>NUCLEOTIDE SEQUENCE [LARGE SCALE GENOMIC DNA]</scope>
    <source>
        <strain evidence="1">DSM 18603</strain>
    </source>
</reference>
<dbReference type="RefSeq" id="WP_008509352.1">
    <property type="nucleotide sequence ID" value="NZ_CM001403.1"/>
</dbReference>
<evidence type="ECO:0000313" key="1">
    <source>
        <dbReference type="EMBL" id="EHQ28497.1"/>
    </source>
</evidence>
<dbReference type="AlphaFoldDB" id="H1Y2V2"/>
<sequence>MEPIKKEKTFDAVKMMRGIRDKISVETQNMTFAELKEYIQNQIKDSKLETLKK</sequence>
<evidence type="ECO:0000313" key="2">
    <source>
        <dbReference type="Proteomes" id="UP000002774"/>
    </source>
</evidence>
<dbReference type="STRING" id="714943.Mucpa_4407"/>
<name>H1Y2V2_9SPHI</name>
<dbReference type="OrthoDB" id="9946886at2"/>
<proteinExistence type="predicted"/>
<protein>
    <submittedName>
        <fullName evidence="1">Uncharacterized protein</fullName>
    </submittedName>
</protein>